<dbReference type="SMART" id="SM00365">
    <property type="entry name" value="LRR_SD22"/>
    <property type="match status" value="4"/>
</dbReference>
<evidence type="ECO:0000256" key="3">
    <source>
        <dbReference type="ARBA" id="ARBA00022475"/>
    </source>
</evidence>
<comment type="similarity">
    <text evidence="2">Belongs to the RLP family.</text>
</comment>
<keyword evidence="7" id="KW-0677">Repeat</keyword>
<evidence type="ECO:0000256" key="8">
    <source>
        <dbReference type="ARBA" id="ARBA00022989"/>
    </source>
</evidence>
<dbReference type="STRING" id="3659.A0A0A0K6A3"/>
<evidence type="ECO:0000256" key="5">
    <source>
        <dbReference type="ARBA" id="ARBA00022692"/>
    </source>
</evidence>
<dbReference type="GO" id="GO:0005886">
    <property type="term" value="C:plasma membrane"/>
    <property type="evidence" value="ECO:0007669"/>
    <property type="project" value="UniProtKB-SubCell"/>
</dbReference>
<accession>A0A0A0K6A3</accession>
<reference evidence="13 14" key="4">
    <citation type="journal article" date="2011" name="BMC Genomics">
        <title>RNA-Seq improves annotation of protein-coding genes in the cucumber genome.</title>
        <authorList>
            <person name="Li Z."/>
            <person name="Zhang Z."/>
            <person name="Yan P."/>
            <person name="Huang S."/>
            <person name="Fei Z."/>
            <person name="Lin K."/>
        </authorList>
    </citation>
    <scope>NUCLEOTIDE SEQUENCE [LARGE SCALE GENOMIC DNA]</scope>
    <source>
        <strain evidence="14">cv. 9930</strain>
    </source>
</reference>
<dbReference type="FunFam" id="3.80.10.10:FF:000213">
    <property type="entry name" value="Tyrosine-sulfated glycopeptide receptor 1"/>
    <property type="match status" value="1"/>
</dbReference>
<dbReference type="FunFam" id="3.80.10.10:FF:000095">
    <property type="entry name" value="LRR receptor-like serine/threonine-protein kinase GSO1"/>
    <property type="match status" value="1"/>
</dbReference>
<evidence type="ECO:0000256" key="7">
    <source>
        <dbReference type="ARBA" id="ARBA00022737"/>
    </source>
</evidence>
<reference evidence="13 14" key="1">
    <citation type="journal article" date="2009" name="Nat. Genet.">
        <title>The genome of the cucumber, Cucumis sativus L.</title>
        <authorList>
            <person name="Huang S."/>
            <person name="Li R."/>
            <person name="Zhang Z."/>
            <person name="Li L."/>
            <person name="Gu X."/>
            <person name="Fan W."/>
            <person name="Lucas W.J."/>
            <person name="Wang X."/>
            <person name="Xie B."/>
            <person name="Ni P."/>
            <person name="Ren Y."/>
            <person name="Zhu H."/>
            <person name="Li J."/>
            <person name="Lin K."/>
            <person name="Jin W."/>
            <person name="Fei Z."/>
            <person name="Li G."/>
            <person name="Staub J."/>
            <person name="Kilian A."/>
            <person name="van der Vossen E.A."/>
            <person name="Wu Y."/>
            <person name="Guo J."/>
            <person name="He J."/>
            <person name="Jia Z."/>
            <person name="Ren Y."/>
            <person name="Tian G."/>
            <person name="Lu Y."/>
            <person name="Ruan J."/>
            <person name="Qian W."/>
            <person name="Wang M."/>
            <person name="Huang Q."/>
            <person name="Li B."/>
            <person name="Xuan Z."/>
            <person name="Cao J."/>
            <person name="Asan"/>
            <person name="Wu Z."/>
            <person name="Zhang J."/>
            <person name="Cai Q."/>
            <person name="Bai Y."/>
            <person name="Zhao B."/>
            <person name="Han Y."/>
            <person name="Li Y."/>
            <person name="Li X."/>
            <person name="Wang S."/>
            <person name="Shi Q."/>
            <person name="Liu S."/>
            <person name="Cho W.K."/>
            <person name="Kim J.Y."/>
            <person name="Xu Y."/>
            <person name="Heller-Uszynska K."/>
            <person name="Miao H."/>
            <person name="Cheng Z."/>
            <person name="Zhang S."/>
            <person name="Wu J."/>
            <person name="Yang Y."/>
            <person name="Kang H."/>
            <person name="Li M."/>
            <person name="Liang H."/>
            <person name="Ren X."/>
            <person name="Shi Z."/>
            <person name="Wen M."/>
            <person name="Jian M."/>
            <person name="Yang H."/>
            <person name="Zhang G."/>
            <person name="Yang Z."/>
            <person name="Chen R."/>
            <person name="Liu S."/>
            <person name="Li J."/>
            <person name="Ma L."/>
            <person name="Liu H."/>
            <person name="Zhou Y."/>
            <person name="Zhao J."/>
            <person name="Fang X."/>
            <person name="Li G."/>
            <person name="Fang L."/>
            <person name="Li Y."/>
            <person name="Liu D."/>
            <person name="Zheng H."/>
            <person name="Zhang Y."/>
            <person name="Qin N."/>
            <person name="Li Z."/>
            <person name="Yang G."/>
            <person name="Yang S."/>
            <person name="Bolund L."/>
            <person name="Kristiansen K."/>
            <person name="Zheng H."/>
            <person name="Li S."/>
            <person name="Zhang X."/>
            <person name="Yang H."/>
            <person name="Wang J."/>
            <person name="Sun R."/>
            <person name="Zhang B."/>
            <person name="Jiang S."/>
            <person name="Wang J."/>
            <person name="Du Y."/>
            <person name="Li S."/>
        </authorList>
    </citation>
    <scope>NUCLEOTIDE SEQUENCE [LARGE SCALE GENOMIC DNA]</scope>
    <source>
        <strain evidence="14">cv. 9930</strain>
    </source>
</reference>
<evidence type="ECO:0000256" key="11">
    <source>
        <dbReference type="SAM" id="Phobius"/>
    </source>
</evidence>
<keyword evidence="9 11" id="KW-0472">Membrane</keyword>
<proteinExistence type="inferred from homology"/>
<dbReference type="PANTHER" id="PTHR48062">
    <property type="entry name" value="RECEPTOR-LIKE PROTEIN 14"/>
    <property type="match status" value="1"/>
</dbReference>
<reference evidence="13 14" key="2">
    <citation type="journal article" date="2009" name="PLoS ONE">
        <title>An integrated genetic and cytogenetic map of the cucumber genome.</title>
        <authorList>
            <person name="Ren Y."/>
            <person name="Zhang Z."/>
            <person name="Liu J."/>
            <person name="Staub J.E."/>
            <person name="Han Y."/>
            <person name="Cheng Z."/>
            <person name="Li X."/>
            <person name="Lu J."/>
            <person name="Miao H."/>
            <person name="Kang H."/>
            <person name="Xie B."/>
            <person name="Gu X."/>
            <person name="Wang X."/>
            <person name="Du Y."/>
            <person name="Jin W."/>
            <person name="Huang S."/>
        </authorList>
    </citation>
    <scope>NUCLEOTIDE SEQUENCE [LARGE SCALE GENOMIC DNA]</scope>
    <source>
        <strain evidence="14">cv. 9930</strain>
    </source>
</reference>
<name>A0A0A0K6A3_CUCSA</name>
<dbReference type="AlphaFoldDB" id="A0A0A0K6A3"/>
<organism evidence="13 14">
    <name type="scientific">Cucumis sativus</name>
    <name type="common">Cucumber</name>
    <dbReference type="NCBI Taxonomy" id="3659"/>
    <lineage>
        <taxon>Eukaryota</taxon>
        <taxon>Viridiplantae</taxon>
        <taxon>Streptophyta</taxon>
        <taxon>Embryophyta</taxon>
        <taxon>Tracheophyta</taxon>
        <taxon>Spermatophyta</taxon>
        <taxon>Magnoliopsida</taxon>
        <taxon>eudicotyledons</taxon>
        <taxon>Gunneridae</taxon>
        <taxon>Pentapetalae</taxon>
        <taxon>rosids</taxon>
        <taxon>fabids</taxon>
        <taxon>Cucurbitales</taxon>
        <taxon>Cucurbitaceae</taxon>
        <taxon>Benincaseae</taxon>
        <taxon>Cucumis</taxon>
    </lineage>
</organism>
<comment type="subcellular location">
    <subcellularLocation>
        <location evidence="1">Cell membrane</location>
        <topology evidence="1">Single-pass type I membrane protein</topology>
    </subcellularLocation>
</comment>
<evidence type="ECO:0000256" key="1">
    <source>
        <dbReference type="ARBA" id="ARBA00004251"/>
    </source>
</evidence>
<gene>
    <name evidence="13" type="ORF">Csa_7G432320</name>
</gene>
<evidence type="ECO:0000313" key="14">
    <source>
        <dbReference type="Proteomes" id="UP000029981"/>
    </source>
</evidence>
<dbReference type="Pfam" id="PF13855">
    <property type="entry name" value="LRR_8"/>
    <property type="match status" value="1"/>
</dbReference>
<keyword evidence="4" id="KW-0433">Leucine-rich repeat</keyword>
<sequence length="1017" mass="114432">MFIVLAHSFQISIECEEDERLGLLGIKSFFLSNDNTFKNYNNPFDSWVGANCCNWDRVKCDNDDDLTSTAYVIELFLHDLLSYDPNNNNPTSLLNASLFQDLKQLKTLDLSYNTFSHFTANQGFNHFSSFDKLETLNLTGNYFENQIIPSLIGLPSMNKLVLEGNLLKGSITLLGLENLTVLDVSYNNRLNILPEMRGLEEFSSLNKLEILNLQDNNFNNSIFSSLKGFVSLKILNLDDNDLGGIIPTEDIAKLTSLEILDLSHHSYYDGAIPLQDLKKLRVLDLSYNQFNGTLPIQGFCESNSLFELNIKNNQIRDKIPECIGNFTNLKFLDVSRNQLSGEIPSTAIAKLTSIEYLSFLDNDFEGSFSFSSLANHSKLWYFMLSGSDYVGNIIQVETEDEPQWQPTFQLEILTLKNCNLNKQAAAASNVPSFLLSQNKLIYIDLAHNHLTGAFPFWLLQNNSELVHLDLSDNLLTGPLQLSTSINNLRVMEISNNLFSGQLPTNLGFLLPKVEHFNLSRNNFEGNLPLSIEQMKSLHWLDLSNNNFSGDLQISMFNYIPFLEFLLLGSNNFSGSIEDGFINTEGFSLVALDISNNMISGKIPSWIGSLKGLQYVQISKNHFAGELPVEMCSLSQLIILDVSQNQLFGKVPSCFNSSSLVFIYMQRNYLSGSIPLVLLSSASSLKILDLSYNHFSGHIPEWFKNFTSLRVLLLKENELEGPIPQQLCQVEAISMMDLSNNRLNGSIPSCFNNIMFGIIKGNQTTLTFKPPGVTTYSIGDDPNVQDCGPYDRSCPSTMLLPIIEVKVDFTTKHRSESYKGNVLNYMSGLDLSNNQLTGDIPYQIGDLVQIHALNFSNNNLVGHIPKVLSNLKQLESLDLSNNLLSGNIPPELTTLDYLSIFNVSYNNLSGMIPTAPHFTYPPSSFYGNPYLCGSYIEHKCSTPILPTDNPYEKLELEVNHGGFIDLEAFFWSFAASYIILLLGFVAVLCINPQWRQRWSYFIEDCCYFLCKAYLKCKN</sequence>
<evidence type="ECO:0000256" key="4">
    <source>
        <dbReference type="ARBA" id="ARBA00022614"/>
    </source>
</evidence>
<keyword evidence="10" id="KW-0325">Glycoprotein</keyword>
<dbReference type="InterPro" id="IPR003591">
    <property type="entry name" value="Leu-rich_rpt_typical-subtyp"/>
</dbReference>
<keyword evidence="6" id="KW-0732">Signal</keyword>
<feature type="transmembrane region" description="Helical" evidence="11">
    <location>
        <begin position="967"/>
        <end position="989"/>
    </location>
</feature>
<feature type="domain" description="Leucine-rich repeat-containing N-terminal plant-type" evidence="12">
    <location>
        <begin position="17"/>
        <end position="61"/>
    </location>
</feature>
<keyword evidence="5 11" id="KW-0812">Transmembrane</keyword>
<dbReference type="Gene3D" id="3.80.10.10">
    <property type="entry name" value="Ribonuclease Inhibitor"/>
    <property type="match status" value="4"/>
</dbReference>
<protein>
    <recommendedName>
        <fullName evidence="12">Leucine-rich repeat-containing N-terminal plant-type domain-containing protein</fullName>
    </recommendedName>
</protein>
<evidence type="ECO:0000256" key="6">
    <source>
        <dbReference type="ARBA" id="ARBA00022729"/>
    </source>
</evidence>
<evidence type="ECO:0000256" key="2">
    <source>
        <dbReference type="ARBA" id="ARBA00009592"/>
    </source>
</evidence>
<dbReference type="PROSITE" id="PS51450">
    <property type="entry name" value="LRR"/>
    <property type="match status" value="1"/>
</dbReference>
<dbReference type="Pfam" id="PF08263">
    <property type="entry name" value="LRRNT_2"/>
    <property type="match status" value="1"/>
</dbReference>
<dbReference type="EMBL" id="CM002928">
    <property type="protein sequence ID" value="KGN45250.1"/>
    <property type="molecule type" value="Genomic_DNA"/>
</dbReference>
<keyword evidence="14" id="KW-1185">Reference proteome</keyword>
<evidence type="ECO:0000256" key="9">
    <source>
        <dbReference type="ARBA" id="ARBA00023136"/>
    </source>
</evidence>
<evidence type="ECO:0000256" key="10">
    <source>
        <dbReference type="ARBA" id="ARBA00023180"/>
    </source>
</evidence>
<dbReference type="InterPro" id="IPR032675">
    <property type="entry name" value="LRR_dom_sf"/>
</dbReference>
<dbReference type="PANTHER" id="PTHR48062:SF52">
    <property type="entry name" value="RECEPTOR-LIKE PROTEIN 8-RELATED"/>
    <property type="match status" value="1"/>
</dbReference>
<dbReference type="InterPro" id="IPR051502">
    <property type="entry name" value="RLP_Defense_Trigger"/>
</dbReference>
<dbReference type="SMART" id="SM00369">
    <property type="entry name" value="LRR_TYP"/>
    <property type="match status" value="7"/>
</dbReference>
<keyword evidence="8 11" id="KW-1133">Transmembrane helix</keyword>
<dbReference type="Proteomes" id="UP000029981">
    <property type="component" value="Chromosome 7"/>
</dbReference>
<keyword evidence="3" id="KW-1003">Cell membrane</keyword>
<dbReference type="OMA" id="FPLWLID"/>
<dbReference type="SUPFAM" id="SSF52058">
    <property type="entry name" value="L domain-like"/>
    <property type="match status" value="4"/>
</dbReference>
<dbReference type="Pfam" id="PF00560">
    <property type="entry name" value="LRR_1"/>
    <property type="match status" value="10"/>
</dbReference>
<dbReference type="Gramene" id="KGN45250">
    <property type="protein sequence ID" value="KGN45250"/>
    <property type="gene ID" value="Csa_7G432320"/>
</dbReference>
<dbReference type="PRINTS" id="PR00019">
    <property type="entry name" value="LEURICHRPT"/>
</dbReference>
<evidence type="ECO:0000259" key="12">
    <source>
        <dbReference type="Pfam" id="PF08263"/>
    </source>
</evidence>
<dbReference type="InterPro" id="IPR001611">
    <property type="entry name" value="Leu-rich_rpt"/>
</dbReference>
<evidence type="ECO:0000313" key="13">
    <source>
        <dbReference type="EMBL" id="KGN45250.1"/>
    </source>
</evidence>
<reference evidence="13 14" key="3">
    <citation type="journal article" date="2010" name="BMC Genomics">
        <title>Transcriptome sequencing and comparative analysis of cucumber flowers with different sex types.</title>
        <authorList>
            <person name="Guo S."/>
            <person name="Zheng Y."/>
            <person name="Joung J.G."/>
            <person name="Liu S."/>
            <person name="Zhang Z."/>
            <person name="Crasta O.R."/>
            <person name="Sobral B.W."/>
            <person name="Xu Y."/>
            <person name="Huang S."/>
            <person name="Fei Z."/>
        </authorList>
    </citation>
    <scope>NUCLEOTIDE SEQUENCE [LARGE SCALE GENOMIC DNA]</scope>
    <source>
        <strain evidence="14">cv. 9930</strain>
    </source>
</reference>
<dbReference type="eggNOG" id="KOG0619">
    <property type="taxonomic scope" value="Eukaryota"/>
</dbReference>
<dbReference type="InterPro" id="IPR013210">
    <property type="entry name" value="LRR_N_plant-typ"/>
</dbReference>